<keyword evidence="1" id="KW-0805">Transcription regulation</keyword>
<proteinExistence type="predicted"/>
<evidence type="ECO:0000256" key="1">
    <source>
        <dbReference type="ARBA" id="ARBA00023015"/>
    </source>
</evidence>
<dbReference type="InterPro" id="IPR011663">
    <property type="entry name" value="UTRA"/>
</dbReference>
<dbReference type="RefSeq" id="WP_073004428.1">
    <property type="nucleotide sequence ID" value="NZ_FQZO01000001.1"/>
</dbReference>
<evidence type="ECO:0000256" key="3">
    <source>
        <dbReference type="ARBA" id="ARBA00023163"/>
    </source>
</evidence>
<evidence type="ECO:0000313" key="6">
    <source>
        <dbReference type="Proteomes" id="UP000184080"/>
    </source>
</evidence>
<dbReference type="CDD" id="cd07377">
    <property type="entry name" value="WHTH_GntR"/>
    <property type="match status" value="1"/>
</dbReference>
<dbReference type="Pfam" id="PF07702">
    <property type="entry name" value="UTRA"/>
    <property type="match status" value="1"/>
</dbReference>
<dbReference type="GO" id="GO:0003677">
    <property type="term" value="F:DNA binding"/>
    <property type="evidence" value="ECO:0007669"/>
    <property type="project" value="UniProtKB-KW"/>
</dbReference>
<dbReference type="AlphaFoldDB" id="A0A1M6CHE9"/>
<dbReference type="InterPro" id="IPR028978">
    <property type="entry name" value="Chorismate_lyase_/UTRA_dom_sf"/>
</dbReference>
<dbReference type="InterPro" id="IPR036388">
    <property type="entry name" value="WH-like_DNA-bd_sf"/>
</dbReference>
<dbReference type="STRING" id="1121298.SAMN05444401_1124"/>
<dbReference type="SMART" id="SM00345">
    <property type="entry name" value="HTH_GNTR"/>
    <property type="match status" value="1"/>
</dbReference>
<dbReference type="PANTHER" id="PTHR44846">
    <property type="entry name" value="MANNOSYL-D-GLYCERATE TRANSPORT/METABOLISM SYSTEM REPRESSOR MNGR-RELATED"/>
    <property type="match status" value="1"/>
</dbReference>
<name>A0A1M6CHE9_9CLOT</name>
<accession>A0A1M6CHE9</accession>
<dbReference type="PRINTS" id="PR00035">
    <property type="entry name" value="HTHGNTR"/>
</dbReference>
<keyword evidence="3" id="KW-0804">Transcription</keyword>
<keyword evidence="2" id="KW-0238">DNA-binding</keyword>
<sequence length="237" mass="27415">MIDKNSSVPLYSQVKEKIYNNIINGFWKVDEQIPTEKELMEIYQVGRATIREAILQLTREGYIYKRRGIGTFVGKSKSVFGIEPLISLEYSLKCQGINAVNSIESNEIVCLTDKLREETRFIGDDNCLYIRRLRYADGEAIAIENTYFNEKYHGELSKYDLNKSIAKILLHDMKLDIVSIDQKVILRKPTDPEADILNLNKETLVIEMKRWLYVKNDDNPFQFLIFIISSDAIATTV</sequence>
<dbReference type="SUPFAM" id="SSF64288">
    <property type="entry name" value="Chorismate lyase-like"/>
    <property type="match status" value="1"/>
</dbReference>
<dbReference type="Pfam" id="PF00392">
    <property type="entry name" value="GntR"/>
    <property type="match status" value="1"/>
</dbReference>
<dbReference type="PROSITE" id="PS50949">
    <property type="entry name" value="HTH_GNTR"/>
    <property type="match status" value="1"/>
</dbReference>
<dbReference type="FunFam" id="1.10.10.10:FF:000079">
    <property type="entry name" value="GntR family transcriptional regulator"/>
    <property type="match status" value="1"/>
</dbReference>
<evidence type="ECO:0000256" key="2">
    <source>
        <dbReference type="ARBA" id="ARBA00023125"/>
    </source>
</evidence>
<dbReference type="InterPro" id="IPR000524">
    <property type="entry name" value="Tscrpt_reg_HTH_GntR"/>
</dbReference>
<dbReference type="SMART" id="SM00866">
    <property type="entry name" value="UTRA"/>
    <property type="match status" value="1"/>
</dbReference>
<evidence type="ECO:0000313" key="5">
    <source>
        <dbReference type="EMBL" id="SHI60427.1"/>
    </source>
</evidence>
<reference evidence="5 6" key="1">
    <citation type="submission" date="2016-11" db="EMBL/GenBank/DDBJ databases">
        <authorList>
            <person name="Jaros S."/>
            <person name="Januszkiewicz K."/>
            <person name="Wedrychowicz H."/>
        </authorList>
    </citation>
    <scope>NUCLEOTIDE SEQUENCE [LARGE SCALE GENOMIC DNA]</scope>
    <source>
        <strain evidence="5 6">DSM 21864</strain>
    </source>
</reference>
<dbReference type="Proteomes" id="UP000184080">
    <property type="component" value="Unassembled WGS sequence"/>
</dbReference>
<dbReference type="GO" id="GO:0045892">
    <property type="term" value="P:negative regulation of DNA-templated transcription"/>
    <property type="evidence" value="ECO:0007669"/>
    <property type="project" value="TreeGrafter"/>
</dbReference>
<dbReference type="SUPFAM" id="SSF46785">
    <property type="entry name" value="Winged helix' DNA-binding domain"/>
    <property type="match status" value="1"/>
</dbReference>
<organism evidence="5 6">
    <name type="scientific">Clostridium amylolyticum</name>
    <dbReference type="NCBI Taxonomy" id="1121298"/>
    <lineage>
        <taxon>Bacteria</taxon>
        <taxon>Bacillati</taxon>
        <taxon>Bacillota</taxon>
        <taxon>Clostridia</taxon>
        <taxon>Eubacteriales</taxon>
        <taxon>Clostridiaceae</taxon>
        <taxon>Clostridium</taxon>
    </lineage>
</organism>
<protein>
    <submittedName>
        <fullName evidence="5">GntR family transcriptional regulator</fullName>
    </submittedName>
</protein>
<dbReference type="Gene3D" id="1.10.10.10">
    <property type="entry name" value="Winged helix-like DNA-binding domain superfamily/Winged helix DNA-binding domain"/>
    <property type="match status" value="1"/>
</dbReference>
<gene>
    <name evidence="5" type="ORF">SAMN05444401_1124</name>
</gene>
<dbReference type="Gene3D" id="3.40.1410.10">
    <property type="entry name" value="Chorismate lyase-like"/>
    <property type="match status" value="1"/>
</dbReference>
<dbReference type="InterPro" id="IPR036390">
    <property type="entry name" value="WH_DNA-bd_sf"/>
</dbReference>
<dbReference type="PANTHER" id="PTHR44846:SF1">
    <property type="entry name" value="MANNOSYL-D-GLYCERATE TRANSPORT_METABOLISM SYSTEM REPRESSOR MNGR-RELATED"/>
    <property type="match status" value="1"/>
</dbReference>
<evidence type="ECO:0000259" key="4">
    <source>
        <dbReference type="PROSITE" id="PS50949"/>
    </source>
</evidence>
<dbReference type="EMBL" id="FQZO01000001">
    <property type="protein sequence ID" value="SHI60427.1"/>
    <property type="molecule type" value="Genomic_DNA"/>
</dbReference>
<feature type="domain" description="HTH gntR-type" evidence="4">
    <location>
        <begin position="8"/>
        <end position="76"/>
    </location>
</feature>
<dbReference type="InterPro" id="IPR050679">
    <property type="entry name" value="Bact_HTH_transcr_reg"/>
</dbReference>
<dbReference type="GO" id="GO:0003700">
    <property type="term" value="F:DNA-binding transcription factor activity"/>
    <property type="evidence" value="ECO:0007669"/>
    <property type="project" value="InterPro"/>
</dbReference>
<keyword evidence="6" id="KW-1185">Reference proteome</keyword>